<dbReference type="AlphaFoldDB" id="A0A0F9DXR6"/>
<accession>A0A0F9DXR6</accession>
<protein>
    <submittedName>
        <fullName evidence="1">Uncharacterized protein</fullName>
    </submittedName>
</protein>
<gene>
    <name evidence="1" type="ORF">LCGC14_2223580</name>
</gene>
<organism evidence="1">
    <name type="scientific">marine sediment metagenome</name>
    <dbReference type="NCBI Taxonomy" id="412755"/>
    <lineage>
        <taxon>unclassified sequences</taxon>
        <taxon>metagenomes</taxon>
        <taxon>ecological metagenomes</taxon>
    </lineage>
</organism>
<proteinExistence type="predicted"/>
<sequence length="142" mass="16641">FCLMDTTEQYIKMRIAAIPDLGMGKPPSLPLSNDGVAWIDYTVFIDRHGDFYYSKVNLEPLGRELKACQLERQDQLQEMLLHHWSGWKEWSYGLGTDRLIYGFEAFTDDLSDIEILSMEQLWLAFVQKEINNKTWDGNKWVT</sequence>
<evidence type="ECO:0000313" key="1">
    <source>
        <dbReference type="EMBL" id="KKL58616.1"/>
    </source>
</evidence>
<name>A0A0F9DXR6_9ZZZZ</name>
<feature type="non-terminal residue" evidence="1">
    <location>
        <position position="1"/>
    </location>
</feature>
<comment type="caution">
    <text evidence="1">The sequence shown here is derived from an EMBL/GenBank/DDBJ whole genome shotgun (WGS) entry which is preliminary data.</text>
</comment>
<reference evidence="1" key="1">
    <citation type="journal article" date="2015" name="Nature">
        <title>Complex archaea that bridge the gap between prokaryotes and eukaryotes.</title>
        <authorList>
            <person name="Spang A."/>
            <person name="Saw J.H."/>
            <person name="Jorgensen S.L."/>
            <person name="Zaremba-Niedzwiedzka K."/>
            <person name="Martijn J."/>
            <person name="Lind A.E."/>
            <person name="van Eijk R."/>
            <person name="Schleper C."/>
            <person name="Guy L."/>
            <person name="Ettema T.J."/>
        </authorList>
    </citation>
    <scope>NUCLEOTIDE SEQUENCE</scope>
</reference>
<dbReference type="EMBL" id="LAZR01029760">
    <property type="protein sequence ID" value="KKL58616.1"/>
    <property type="molecule type" value="Genomic_DNA"/>
</dbReference>